<evidence type="ECO:0000256" key="1">
    <source>
        <dbReference type="SAM" id="MobiDB-lite"/>
    </source>
</evidence>
<keyword evidence="3" id="KW-1185">Reference proteome</keyword>
<dbReference type="Proteomes" id="UP000789570">
    <property type="component" value="Unassembled WGS sequence"/>
</dbReference>
<proteinExistence type="predicted"/>
<name>A0A9N9IVF8_9GLOM</name>
<organism evidence="2 3">
    <name type="scientific">Funneliformis caledonium</name>
    <dbReference type="NCBI Taxonomy" id="1117310"/>
    <lineage>
        <taxon>Eukaryota</taxon>
        <taxon>Fungi</taxon>
        <taxon>Fungi incertae sedis</taxon>
        <taxon>Mucoromycota</taxon>
        <taxon>Glomeromycotina</taxon>
        <taxon>Glomeromycetes</taxon>
        <taxon>Glomerales</taxon>
        <taxon>Glomeraceae</taxon>
        <taxon>Funneliformis</taxon>
    </lineage>
</organism>
<dbReference type="EMBL" id="CAJVPQ010017377">
    <property type="protein sequence ID" value="CAG8748266.1"/>
    <property type="molecule type" value="Genomic_DNA"/>
</dbReference>
<protein>
    <submittedName>
        <fullName evidence="2">8621_t:CDS:1</fullName>
    </submittedName>
</protein>
<accession>A0A9N9IVF8</accession>
<reference evidence="2" key="1">
    <citation type="submission" date="2021-06" db="EMBL/GenBank/DDBJ databases">
        <authorList>
            <person name="Kallberg Y."/>
            <person name="Tangrot J."/>
            <person name="Rosling A."/>
        </authorList>
    </citation>
    <scope>NUCLEOTIDE SEQUENCE</scope>
    <source>
        <strain evidence="2">UK204</strain>
    </source>
</reference>
<evidence type="ECO:0000313" key="3">
    <source>
        <dbReference type="Proteomes" id="UP000789570"/>
    </source>
</evidence>
<sequence>QDNSSKEVFILTTNENDEEEIEWHISSENSETSSERLQEKIDLEEELMS</sequence>
<feature type="region of interest" description="Disordered" evidence="1">
    <location>
        <begin position="19"/>
        <end position="49"/>
    </location>
</feature>
<dbReference type="AlphaFoldDB" id="A0A9N9IVF8"/>
<evidence type="ECO:0000313" key="2">
    <source>
        <dbReference type="EMBL" id="CAG8748266.1"/>
    </source>
</evidence>
<feature type="non-terminal residue" evidence="2">
    <location>
        <position position="1"/>
    </location>
</feature>
<gene>
    <name evidence="2" type="ORF">FCALED_LOCUS16121</name>
</gene>
<comment type="caution">
    <text evidence="2">The sequence shown here is derived from an EMBL/GenBank/DDBJ whole genome shotgun (WGS) entry which is preliminary data.</text>
</comment>